<reference evidence="4" key="1">
    <citation type="submission" date="2016-11" db="EMBL/GenBank/DDBJ databases">
        <authorList>
            <person name="Varghese N."/>
            <person name="Submissions S."/>
        </authorList>
    </citation>
    <scope>NUCLEOTIDE SEQUENCE [LARGE SCALE GENOMIC DNA]</scope>
    <source>
        <strain evidence="4">CGMCC 1.8995</strain>
    </source>
</reference>
<dbReference type="PANTHER" id="PTHR12788:SF10">
    <property type="entry name" value="PROTEIN-TYROSINE SULFOTRANSFERASE"/>
    <property type="match status" value="1"/>
</dbReference>
<dbReference type="SMART" id="SM00028">
    <property type="entry name" value="TPR"/>
    <property type="match status" value="6"/>
</dbReference>
<dbReference type="Proteomes" id="UP000184520">
    <property type="component" value="Unassembled WGS sequence"/>
</dbReference>
<evidence type="ECO:0000256" key="2">
    <source>
        <dbReference type="PROSITE-ProRule" id="PRU00339"/>
    </source>
</evidence>
<dbReference type="InterPro" id="IPR019734">
    <property type="entry name" value="TPR_rpt"/>
</dbReference>
<sequence>MANTSISLLQTVKQSLQQGRLDNAKAALEQLFLLNINEHEKAETLYLSAVTCRLAKDFQHAIKRIDDLLALRPDYGRAYQEAGYCYLAMGNQQAASSAFFKATQYNPALLTSWQQLLKIYTQFNDHQAKDIAQQQIAYWQGLPAPIRGGYDLMYENNLVDAERVCRQFLQQHKHQPDAMMLLAEIGIQMKVYHDAEFLLESCIALYPDNQRAVSLYVGLLAKLGKHDLIERQVMALPETVQNSTAMQMALANACLGLNKTEQAIRIFNSLLAADPDKPAVWLALGHAHKTAGAAEQAVEAYKQAAHYHPSFGDAYWSLANMKSYRFTNEEISKMQDRAESPSLSVDDKVHLCFALGKAHEDSKQFDASFAYYEKGNALKKATLSFSIERTEQAILQQVDAFPVDVGAPSPKGFPAPDPIFIVGMPRAGSTLIEQILASHSDIDGTMELHNILALASQINTPAMQSQLADQKETQSTFVPYPFAVAHLTHDQRYQLGKAYIEQTRCYREQAPFFIDKMPNNFMHIGLIKQILPNAKIIDARRDPMDCCFSNFKQLFGEGQEFSYSLDDVARYYQAYLSLMDHWHHCYPGDILTVHHEDVLDDLPGQVARILDYIGVPFEEACVAFHQTQRLIKTPSAEQVRQPINRSGQGRWKPYASHLDALTKRFQ</sequence>
<dbReference type="Gene3D" id="3.40.50.300">
    <property type="entry name" value="P-loop containing nucleotide triphosphate hydrolases"/>
    <property type="match status" value="1"/>
</dbReference>
<dbReference type="PROSITE" id="PS50005">
    <property type="entry name" value="TPR"/>
    <property type="match status" value="2"/>
</dbReference>
<dbReference type="GO" id="GO:0008476">
    <property type="term" value="F:protein-tyrosine sulfotransferase activity"/>
    <property type="evidence" value="ECO:0007669"/>
    <property type="project" value="InterPro"/>
</dbReference>
<dbReference type="InterPro" id="IPR027417">
    <property type="entry name" value="P-loop_NTPase"/>
</dbReference>
<dbReference type="Pfam" id="PF14559">
    <property type="entry name" value="TPR_19"/>
    <property type="match status" value="1"/>
</dbReference>
<feature type="repeat" description="TPR" evidence="2">
    <location>
        <begin position="278"/>
        <end position="311"/>
    </location>
</feature>
<dbReference type="EMBL" id="FQWD01000003">
    <property type="protein sequence ID" value="SHG36099.1"/>
    <property type="molecule type" value="Genomic_DNA"/>
</dbReference>
<evidence type="ECO:0000256" key="1">
    <source>
        <dbReference type="ARBA" id="ARBA00022679"/>
    </source>
</evidence>
<dbReference type="Pfam" id="PF13469">
    <property type="entry name" value="Sulfotransfer_3"/>
    <property type="match status" value="1"/>
</dbReference>
<keyword evidence="1" id="KW-0808">Transferase</keyword>
<keyword evidence="2" id="KW-0802">TPR repeat</keyword>
<evidence type="ECO:0000313" key="3">
    <source>
        <dbReference type="EMBL" id="SHG36099.1"/>
    </source>
</evidence>
<dbReference type="STRING" id="634436.SAMN05216361_1961"/>
<dbReference type="RefSeq" id="WP_073321686.1">
    <property type="nucleotide sequence ID" value="NZ_FQWD01000003.1"/>
</dbReference>
<proteinExistence type="predicted"/>
<evidence type="ECO:0000313" key="4">
    <source>
        <dbReference type="Proteomes" id="UP000184520"/>
    </source>
</evidence>
<accession>A0A1M5J730</accession>
<organism evidence="3 4">
    <name type="scientific">Marisediminitalea aggregata</name>
    <dbReference type="NCBI Taxonomy" id="634436"/>
    <lineage>
        <taxon>Bacteria</taxon>
        <taxon>Pseudomonadati</taxon>
        <taxon>Pseudomonadota</taxon>
        <taxon>Gammaproteobacteria</taxon>
        <taxon>Alteromonadales</taxon>
        <taxon>Alteromonadaceae</taxon>
        <taxon>Marisediminitalea</taxon>
    </lineage>
</organism>
<dbReference type="Pfam" id="PF13181">
    <property type="entry name" value="TPR_8"/>
    <property type="match status" value="2"/>
</dbReference>
<gene>
    <name evidence="3" type="ORF">SAMN05216361_1961</name>
</gene>
<name>A0A1M5J730_9ALTE</name>
<dbReference type="InterPro" id="IPR026634">
    <property type="entry name" value="TPST-like"/>
</dbReference>
<dbReference type="SUPFAM" id="SSF48452">
    <property type="entry name" value="TPR-like"/>
    <property type="match status" value="1"/>
</dbReference>
<dbReference type="PANTHER" id="PTHR12788">
    <property type="entry name" value="PROTEIN-TYROSINE SULFOTRANSFERASE 2"/>
    <property type="match status" value="1"/>
</dbReference>
<protein>
    <submittedName>
        <fullName evidence="3">Tetratricopeptide repeat-containing protein</fullName>
    </submittedName>
</protein>
<dbReference type="InterPro" id="IPR011990">
    <property type="entry name" value="TPR-like_helical_dom_sf"/>
</dbReference>
<dbReference type="AlphaFoldDB" id="A0A1M5J730"/>
<dbReference type="Gene3D" id="1.25.40.10">
    <property type="entry name" value="Tetratricopeptide repeat domain"/>
    <property type="match status" value="2"/>
</dbReference>
<dbReference type="SUPFAM" id="SSF52540">
    <property type="entry name" value="P-loop containing nucleoside triphosphate hydrolases"/>
    <property type="match status" value="1"/>
</dbReference>
<feature type="repeat" description="TPR" evidence="2">
    <location>
        <begin position="76"/>
        <end position="109"/>
    </location>
</feature>
<dbReference type="OrthoDB" id="9815894at2"/>
<keyword evidence="4" id="KW-1185">Reference proteome</keyword>